<dbReference type="Pfam" id="PF00083">
    <property type="entry name" value="Sugar_tr"/>
    <property type="match status" value="1"/>
</dbReference>
<feature type="transmembrane region" description="Helical" evidence="8">
    <location>
        <begin position="101"/>
        <end position="125"/>
    </location>
</feature>
<keyword evidence="10" id="KW-1185">Reference proteome</keyword>
<reference evidence="9" key="1">
    <citation type="submission" date="2022-12" db="EMBL/GenBank/DDBJ databases">
        <title>Draft genome assemblies for two species of Escallonia (Escalloniales).</title>
        <authorList>
            <person name="Chanderbali A."/>
            <person name="Dervinis C."/>
            <person name="Anghel I."/>
            <person name="Soltis D."/>
            <person name="Soltis P."/>
            <person name="Zapata F."/>
        </authorList>
    </citation>
    <scope>NUCLEOTIDE SEQUENCE</scope>
    <source>
        <strain evidence="9">UCBG92.1500</strain>
        <tissue evidence="9">Leaf</tissue>
    </source>
</reference>
<proteinExistence type="inferred from homology"/>
<dbReference type="InterPro" id="IPR050549">
    <property type="entry name" value="MFS_Trehalose_Transporter"/>
</dbReference>
<evidence type="ECO:0000256" key="3">
    <source>
        <dbReference type="ARBA" id="ARBA00022597"/>
    </source>
</evidence>
<dbReference type="Proteomes" id="UP001187471">
    <property type="component" value="Unassembled WGS sequence"/>
</dbReference>
<accession>A0AA88UVD3</accession>
<evidence type="ECO:0000256" key="5">
    <source>
        <dbReference type="ARBA" id="ARBA00022989"/>
    </source>
</evidence>
<dbReference type="AlphaFoldDB" id="A0AA88UVD3"/>
<keyword evidence="3" id="KW-0813">Transport</keyword>
<comment type="subcellular location">
    <subcellularLocation>
        <location evidence="1">Membrane</location>
    </subcellularLocation>
</comment>
<comment type="similarity">
    <text evidence="7">Belongs to the major facilitator superfamily. Phosphate:H(+) symporter (TC 2.A.1.9) family.</text>
</comment>
<dbReference type="GO" id="GO:0016020">
    <property type="term" value="C:membrane"/>
    <property type="evidence" value="ECO:0007669"/>
    <property type="project" value="UniProtKB-SubCell"/>
</dbReference>
<dbReference type="InterPro" id="IPR005828">
    <property type="entry name" value="MFS_sugar_transport-like"/>
</dbReference>
<evidence type="ECO:0000256" key="2">
    <source>
        <dbReference type="ARBA" id="ARBA00010992"/>
    </source>
</evidence>
<name>A0AA88UVD3_9ASTE</name>
<evidence type="ECO:0000256" key="1">
    <source>
        <dbReference type="ARBA" id="ARBA00004370"/>
    </source>
</evidence>
<keyword evidence="5 8" id="KW-1133">Transmembrane helix</keyword>
<evidence type="ECO:0008006" key="11">
    <source>
        <dbReference type="Google" id="ProtNLM"/>
    </source>
</evidence>
<keyword evidence="6 8" id="KW-0472">Membrane</keyword>
<dbReference type="InterPro" id="IPR036259">
    <property type="entry name" value="MFS_trans_sf"/>
</dbReference>
<sequence length="241" mass="26062">MVTSDQIGVGLMVFQQFGGISGICFYVSSIFESVGFPSNFGTIVYACLQVVITALGALLIDRAGRKPLLLISASGLVLGCLLTAVSFYLKTYEIALKAAPALAVTGILLYIGSFSAGMGAVPWVVMSEEPSFFMPQLMQLLLFSWSWWCRRQKEELWNKYKPPLMSRGSTERRGRSSKAFGRSMDVVGVGWLTTASEVGQEIAYDGVVAENGLSGLELVARGILGDVIELVDDLFSSVIIC</sequence>
<dbReference type="SUPFAM" id="SSF103473">
    <property type="entry name" value="MFS general substrate transporter"/>
    <property type="match status" value="1"/>
</dbReference>
<feature type="transmembrane region" description="Helical" evidence="8">
    <location>
        <begin position="7"/>
        <end position="28"/>
    </location>
</feature>
<dbReference type="Gene3D" id="1.20.1250.20">
    <property type="entry name" value="MFS general substrate transporter like domains"/>
    <property type="match status" value="1"/>
</dbReference>
<keyword evidence="3" id="KW-0762">Sugar transport</keyword>
<evidence type="ECO:0000256" key="4">
    <source>
        <dbReference type="ARBA" id="ARBA00022692"/>
    </source>
</evidence>
<evidence type="ECO:0000313" key="9">
    <source>
        <dbReference type="EMBL" id="KAK2990542.1"/>
    </source>
</evidence>
<evidence type="ECO:0000256" key="8">
    <source>
        <dbReference type="SAM" id="Phobius"/>
    </source>
</evidence>
<evidence type="ECO:0000256" key="7">
    <source>
        <dbReference type="ARBA" id="ARBA00044504"/>
    </source>
</evidence>
<dbReference type="GO" id="GO:0022857">
    <property type="term" value="F:transmembrane transporter activity"/>
    <property type="evidence" value="ECO:0007669"/>
    <property type="project" value="InterPro"/>
</dbReference>
<evidence type="ECO:0000256" key="6">
    <source>
        <dbReference type="ARBA" id="ARBA00023136"/>
    </source>
</evidence>
<feature type="transmembrane region" description="Helical" evidence="8">
    <location>
        <begin position="40"/>
        <end position="60"/>
    </location>
</feature>
<comment type="caution">
    <text evidence="9">The sequence shown here is derived from an EMBL/GenBank/DDBJ whole genome shotgun (WGS) entry which is preliminary data.</text>
</comment>
<dbReference type="PANTHER" id="PTHR48021:SF13">
    <property type="entry name" value="SUGAR TRANSPORTER ERD6-LIKE 7"/>
    <property type="match status" value="1"/>
</dbReference>
<dbReference type="EMBL" id="JAVXUO010000638">
    <property type="protein sequence ID" value="KAK2990542.1"/>
    <property type="molecule type" value="Genomic_DNA"/>
</dbReference>
<organism evidence="9 10">
    <name type="scientific">Escallonia rubra</name>
    <dbReference type="NCBI Taxonomy" id="112253"/>
    <lineage>
        <taxon>Eukaryota</taxon>
        <taxon>Viridiplantae</taxon>
        <taxon>Streptophyta</taxon>
        <taxon>Embryophyta</taxon>
        <taxon>Tracheophyta</taxon>
        <taxon>Spermatophyta</taxon>
        <taxon>Magnoliopsida</taxon>
        <taxon>eudicotyledons</taxon>
        <taxon>Gunneridae</taxon>
        <taxon>Pentapetalae</taxon>
        <taxon>asterids</taxon>
        <taxon>campanulids</taxon>
        <taxon>Escalloniales</taxon>
        <taxon>Escalloniaceae</taxon>
        <taxon>Escallonia</taxon>
    </lineage>
</organism>
<feature type="transmembrane region" description="Helical" evidence="8">
    <location>
        <begin position="67"/>
        <end position="89"/>
    </location>
</feature>
<evidence type="ECO:0000313" key="10">
    <source>
        <dbReference type="Proteomes" id="UP001187471"/>
    </source>
</evidence>
<protein>
    <recommendedName>
        <fullName evidence="11">Major facilitator superfamily (MFS) profile domain-containing protein</fullName>
    </recommendedName>
</protein>
<comment type="similarity">
    <text evidence="2">Belongs to the major facilitator superfamily. Sugar transporter (TC 2.A.1.1) family.</text>
</comment>
<gene>
    <name evidence="9" type="ORF">RJ640_019822</name>
</gene>
<keyword evidence="4 8" id="KW-0812">Transmembrane</keyword>
<dbReference type="PANTHER" id="PTHR48021">
    <property type="match status" value="1"/>
</dbReference>